<dbReference type="Proteomes" id="UP000243679">
    <property type="component" value="Chromosome"/>
</dbReference>
<evidence type="ECO:0000313" key="1">
    <source>
        <dbReference type="EMBL" id="BAW80575.1"/>
    </source>
</evidence>
<dbReference type="PANTHER" id="PTHR12526">
    <property type="entry name" value="GLYCOSYLTRANSFERASE"/>
    <property type="match status" value="1"/>
</dbReference>
<dbReference type="EMBL" id="AP014836">
    <property type="protein sequence ID" value="BAW80575.1"/>
    <property type="molecule type" value="Genomic_DNA"/>
</dbReference>
<evidence type="ECO:0000313" key="2">
    <source>
        <dbReference type="Proteomes" id="UP000243679"/>
    </source>
</evidence>
<dbReference type="KEGG" id="ntt:TAO_1205"/>
<name>A0A1Q2SN47_9GAMM</name>
<keyword evidence="1" id="KW-0808">Transferase</keyword>
<proteinExistence type="predicted"/>
<reference evidence="1 2" key="1">
    <citation type="journal article" date="2017" name="ISME J.">
        <title>An acid-tolerant ammonia-oxidizing ?-proteobacterium from soil.</title>
        <authorList>
            <person name="Hayatsu M."/>
            <person name="Tago K."/>
            <person name="Uchiyama I."/>
            <person name="Toyoda A."/>
            <person name="Wang Y."/>
            <person name="Shimomura Y."/>
            <person name="Okubo T."/>
            <person name="Kurisu F."/>
            <person name="Hirono Y."/>
            <person name="Nonaka K."/>
            <person name="Akiyama H."/>
            <person name="Itoh T."/>
            <person name="Takami H."/>
        </authorList>
    </citation>
    <scope>NUCLEOTIDE SEQUENCE [LARGE SCALE GENOMIC DNA]</scope>
    <source>
        <strain evidence="1 2">TAO100</strain>
    </source>
</reference>
<sequence>MRILVLCDRYPFPLHNGQNLRIYHYVRSLLSKHRFDLACYGDKDIPSPLKDLFHKIIVFPQPQPKKEALGMRLRRMLSIDLSHQSQPMIDWLQQHMSSQAYDLVWMSGWNTVVNVPRSRSLPFVADIVDEGIVEYWRELCTATHFMERIRMGKRLVQNALFERCYFCPADACIVVSELEASVLSRVCPNTPIYTIHNGVDENYFYPFEGDSDPATIVFEGSMGFQPNIDAACFLVQEILPRIQQQIPEVKVILVGRDPAPAVQALARDNVIVTGFVEEVRPYLARATVFVCPMRKGAGIKNKILQAWAMSKPVIASPVAAGGLVIQENENILICAGAEAIAKATIKVIKDRKWQQSLGQEGRKTVCSHYTWMRKAEELDAVFQAAANSFSGK</sequence>
<dbReference type="Pfam" id="PF13692">
    <property type="entry name" value="Glyco_trans_1_4"/>
    <property type="match status" value="1"/>
</dbReference>
<dbReference type="Gene3D" id="3.40.50.2000">
    <property type="entry name" value="Glycogen Phosphorylase B"/>
    <property type="match status" value="2"/>
</dbReference>
<dbReference type="SUPFAM" id="SSF53756">
    <property type="entry name" value="UDP-Glycosyltransferase/glycogen phosphorylase"/>
    <property type="match status" value="1"/>
</dbReference>
<dbReference type="GO" id="GO:0016757">
    <property type="term" value="F:glycosyltransferase activity"/>
    <property type="evidence" value="ECO:0007669"/>
    <property type="project" value="TreeGrafter"/>
</dbReference>
<dbReference type="CDD" id="cd03801">
    <property type="entry name" value="GT4_PimA-like"/>
    <property type="match status" value="1"/>
</dbReference>
<dbReference type="RefSeq" id="WP_096527104.1">
    <property type="nucleotide sequence ID" value="NZ_AP014836.1"/>
</dbReference>
<dbReference type="PANTHER" id="PTHR12526:SF600">
    <property type="entry name" value="GLYCOSYL TRANSFERASE GROUP 1"/>
    <property type="match status" value="1"/>
</dbReference>
<keyword evidence="2" id="KW-1185">Reference proteome</keyword>
<dbReference type="AlphaFoldDB" id="A0A1Q2SN47"/>
<organism evidence="1 2">
    <name type="scientific">Candidatus Nitrosoglobus terrae</name>
    <dbReference type="NCBI Taxonomy" id="1630141"/>
    <lineage>
        <taxon>Bacteria</taxon>
        <taxon>Pseudomonadati</taxon>
        <taxon>Pseudomonadota</taxon>
        <taxon>Gammaproteobacteria</taxon>
        <taxon>Chromatiales</taxon>
        <taxon>Chromatiaceae</taxon>
        <taxon>Candidatus Nitrosoglobus</taxon>
    </lineage>
</organism>
<dbReference type="OrthoDB" id="9807209at2"/>
<protein>
    <submittedName>
        <fullName evidence="1">Glycosyl transferase group 1 family protein</fullName>
    </submittedName>
</protein>
<gene>
    <name evidence="1" type="ORF">TAO_1205</name>
</gene>
<accession>A0A1Q2SN47</accession>